<evidence type="ECO:0000259" key="12">
    <source>
        <dbReference type="Pfam" id="PF00441"/>
    </source>
</evidence>
<evidence type="ECO:0000256" key="11">
    <source>
        <dbReference type="RuleBase" id="RU362125"/>
    </source>
</evidence>
<dbReference type="SUPFAM" id="SSF56645">
    <property type="entry name" value="Acyl-CoA dehydrogenase NM domain-like"/>
    <property type="match status" value="1"/>
</dbReference>
<dbReference type="FunFam" id="1.10.540.10:FF:000002">
    <property type="entry name" value="Acyl-CoA dehydrogenase FadE19"/>
    <property type="match status" value="1"/>
</dbReference>
<dbReference type="PANTHER" id="PTHR42807:SF1">
    <property type="entry name" value="GLUTARYL-COA DEHYDROGENASE, MITOCHONDRIAL"/>
    <property type="match status" value="1"/>
</dbReference>
<dbReference type="PANTHER" id="PTHR42807">
    <property type="entry name" value="GLUTARYL-COA DEHYDROGENASE, MITOCHONDRIAL"/>
    <property type="match status" value="1"/>
</dbReference>
<keyword evidence="5" id="KW-0809">Transit peptide</keyword>
<dbReference type="AlphaFoldDB" id="A0A7V4ABB3"/>
<dbReference type="Gene3D" id="1.10.540.10">
    <property type="entry name" value="Acyl-CoA dehydrogenase/oxidase, N-terminal domain"/>
    <property type="match status" value="1"/>
</dbReference>
<dbReference type="InterPro" id="IPR006091">
    <property type="entry name" value="Acyl-CoA_Oxase/DH_mid-dom"/>
</dbReference>
<evidence type="ECO:0000256" key="5">
    <source>
        <dbReference type="ARBA" id="ARBA00022946"/>
    </source>
</evidence>
<name>A0A7V4ABB3_UNCW3</name>
<dbReference type="GO" id="GO:0000062">
    <property type="term" value="F:fatty-acyl-CoA binding"/>
    <property type="evidence" value="ECO:0007669"/>
    <property type="project" value="TreeGrafter"/>
</dbReference>
<dbReference type="SUPFAM" id="SSF47203">
    <property type="entry name" value="Acyl-CoA dehydrogenase C-terminal domain-like"/>
    <property type="match status" value="1"/>
</dbReference>
<sequence length="390" mass="44052">MEIHEVRNLYGIESYYTEEEKMIRNTVREFVKNRVLPIIKEYWLKGEFPKELIPEMAELGLLGITLPEEYGGISLGPVAYGLVMEELEYGDSGIRSFCSVHNSLAIYSIYTFGSEEQKKKYLPEMAKGKLIGCYGLTEPNAGSDPSSLETRAIKNGNKWILNGTKMWITNGTIADIAIIWAKDEENNFHGFIVEKGTKGFSSREIKTKISMRASDTSELILEDVELDDSYRLPNTVGFKSCLMPLNEARYGITWGCVGAAWACFEEALNHSKTRIQFKKPIGSFQLIQQKLTDMFEEIVKSEILCLHLGRLKEKGKAKHYHVSLVKRNNTKMALNVAREARVILGAYGITAEYNSMRHAANLESVHTYEGTYEIHTLIVGKTLTGFDAIE</sequence>
<evidence type="ECO:0000256" key="7">
    <source>
        <dbReference type="ARBA" id="ARBA00037899"/>
    </source>
</evidence>
<gene>
    <name evidence="16" type="ORF">ENT96_00205</name>
    <name evidence="15" type="ORF">ENU72_01935</name>
</gene>
<dbReference type="Gene3D" id="1.20.140.10">
    <property type="entry name" value="Butyryl-CoA Dehydrogenase, subunit A, domain 3"/>
    <property type="match status" value="1"/>
</dbReference>
<feature type="domain" description="Acyl-CoA oxidase/dehydrogenase middle" evidence="13">
    <location>
        <begin position="133"/>
        <end position="224"/>
    </location>
</feature>
<dbReference type="Pfam" id="PF00441">
    <property type="entry name" value="Acyl-CoA_dh_1"/>
    <property type="match status" value="1"/>
</dbReference>
<keyword evidence="3 11" id="KW-0285">Flavoprotein</keyword>
<dbReference type="Pfam" id="PF02770">
    <property type="entry name" value="Acyl-CoA_dh_M"/>
    <property type="match status" value="1"/>
</dbReference>
<evidence type="ECO:0000259" key="14">
    <source>
        <dbReference type="Pfam" id="PF02771"/>
    </source>
</evidence>
<evidence type="ECO:0000256" key="4">
    <source>
        <dbReference type="ARBA" id="ARBA00022827"/>
    </source>
</evidence>
<reference evidence="16" key="1">
    <citation type="journal article" date="2020" name="mSystems">
        <title>Genome- and Community-Level Interaction Insights into Carbon Utilization and Element Cycling Functions of Hydrothermarchaeota in Hydrothermal Sediment.</title>
        <authorList>
            <person name="Zhou Z."/>
            <person name="Liu Y."/>
            <person name="Xu W."/>
            <person name="Pan J."/>
            <person name="Luo Z.H."/>
            <person name="Li M."/>
        </authorList>
    </citation>
    <scope>NUCLEOTIDE SEQUENCE [LARGE SCALE GENOMIC DNA]</scope>
    <source>
        <strain evidence="16">SpSt-626</strain>
        <strain evidence="15">SpSt-695</strain>
    </source>
</reference>
<proteinExistence type="inferred from homology"/>
<dbReference type="EMBL" id="DTAR01000020">
    <property type="protein sequence ID" value="HGM97462.1"/>
    <property type="molecule type" value="Genomic_DNA"/>
</dbReference>
<dbReference type="InterPro" id="IPR009075">
    <property type="entry name" value="AcylCo_DH/oxidase_C"/>
</dbReference>
<dbReference type="Pfam" id="PF02771">
    <property type="entry name" value="Acyl-CoA_dh_N"/>
    <property type="match status" value="1"/>
</dbReference>
<comment type="pathway">
    <text evidence="7">Amino-acid metabolism; lysine degradation.</text>
</comment>
<organism evidence="16">
    <name type="scientific">candidate division WOR-3 bacterium</name>
    <dbReference type="NCBI Taxonomy" id="2052148"/>
    <lineage>
        <taxon>Bacteria</taxon>
        <taxon>Bacteria division WOR-3</taxon>
    </lineage>
</organism>
<dbReference type="GO" id="GO:0033539">
    <property type="term" value="P:fatty acid beta-oxidation using acyl-CoA dehydrogenase"/>
    <property type="evidence" value="ECO:0007669"/>
    <property type="project" value="TreeGrafter"/>
</dbReference>
<keyword evidence="6 11" id="KW-0560">Oxidoreductase</keyword>
<dbReference type="InterPro" id="IPR013786">
    <property type="entry name" value="AcylCoA_DH/ox_N"/>
</dbReference>
<evidence type="ECO:0000256" key="2">
    <source>
        <dbReference type="ARBA" id="ARBA00009347"/>
    </source>
</evidence>
<dbReference type="InterPro" id="IPR009100">
    <property type="entry name" value="AcylCoA_DH/oxidase_NM_dom_sf"/>
</dbReference>
<dbReference type="EC" id="1.3.8.6" evidence="9"/>
<evidence type="ECO:0000256" key="10">
    <source>
        <dbReference type="ARBA" id="ARBA00049493"/>
    </source>
</evidence>
<dbReference type="InterPro" id="IPR052033">
    <property type="entry name" value="Glutaryl-CoA_DH_mitochondrial"/>
</dbReference>
<accession>A0A7V4ABB3</accession>
<comment type="pathway">
    <text evidence="8">Amino-acid metabolism; tryptophan metabolism.</text>
</comment>
<evidence type="ECO:0000313" key="15">
    <source>
        <dbReference type="EMBL" id="HGK53769.1"/>
    </source>
</evidence>
<evidence type="ECO:0000256" key="8">
    <source>
        <dbReference type="ARBA" id="ARBA00037927"/>
    </source>
</evidence>
<dbReference type="InterPro" id="IPR006089">
    <property type="entry name" value="Acyl-CoA_DH_CS"/>
</dbReference>
<evidence type="ECO:0000256" key="3">
    <source>
        <dbReference type="ARBA" id="ARBA00022630"/>
    </source>
</evidence>
<evidence type="ECO:0000256" key="6">
    <source>
        <dbReference type="ARBA" id="ARBA00023002"/>
    </source>
</evidence>
<comment type="cofactor">
    <cofactor evidence="1 11">
        <name>FAD</name>
        <dbReference type="ChEBI" id="CHEBI:57692"/>
    </cofactor>
</comment>
<evidence type="ECO:0000259" key="13">
    <source>
        <dbReference type="Pfam" id="PF02770"/>
    </source>
</evidence>
<feature type="domain" description="Acyl-CoA dehydrogenase/oxidase C-terminal" evidence="12">
    <location>
        <begin position="237"/>
        <end position="383"/>
    </location>
</feature>
<comment type="catalytic activity">
    <reaction evidence="10">
        <text>glutaryl-CoA + oxidized [electron-transfer flavoprotein] + 2 H(+) = (2E)-butenoyl-CoA + reduced [electron-transfer flavoprotein] + CO2</text>
        <dbReference type="Rhea" id="RHEA:13389"/>
        <dbReference type="Rhea" id="RHEA-COMP:10685"/>
        <dbReference type="Rhea" id="RHEA-COMP:10686"/>
        <dbReference type="ChEBI" id="CHEBI:15378"/>
        <dbReference type="ChEBI" id="CHEBI:16526"/>
        <dbReference type="ChEBI" id="CHEBI:57332"/>
        <dbReference type="ChEBI" id="CHEBI:57378"/>
        <dbReference type="ChEBI" id="CHEBI:57692"/>
        <dbReference type="ChEBI" id="CHEBI:58307"/>
        <dbReference type="EC" id="1.3.8.6"/>
    </reaction>
</comment>
<keyword evidence="4 11" id="KW-0274">FAD</keyword>
<evidence type="ECO:0000256" key="1">
    <source>
        <dbReference type="ARBA" id="ARBA00001974"/>
    </source>
</evidence>
<dbReference type="InterPro" id="IPR037069">
    <property type="entry name" value="AcylCoA_DH/ox_N_sf"/>
</dbReference>
<dbReference type="GO" id="GO:0004361">
    <property type="term" value="F:glutaryl-CoA dehydrogenase activity"/>
    <property type="evidence" value="ECO:0007669"/>
    <property type="project" value="UniProtKB-EC"/>
</dbReference>
<dbReference type="InterPro" id="IPR046373">
    <property type="entry name" value="Acyl-CoA_Oxase/DH_mid-dom_sf"/>
</dbReference>
<dbReference type="EMBL" id="DTDP01000086">
    <property type="protein sequence ID" value="HGK53769.1"/>
    <property type="molecule type" value="Genomic_DNA"/>
</dbReference>
<dbReference type="PROSITE" id="PS00072">
    <property type="entry name" value="ACYL_COA_DH_1"/>
    <property type="match status" value="1"/>
</dbReference>
<dbReference type="GO" id="GO:0050660">
    <property type="term" value="F:flavin adenine dinucleotide binding"/>
    <property type="evidence" value="ECO:0007669"/>
    <property type="project" value="InterPro"/>
</dbReference>
<evidence type="ECO:0000313" key="16">
    <source>
        <dbReference type="EMBL" id="HGM97462.1"/>
    </source>
</evidence>
<evidence type="ECO:0000256" key="9">
    <source>
        <dbReference type="ARBA" id="ARBA00039033"/>
    </source>
</evidence>
<comment type="caution">
    <text evidence="16">The sequence shown here is derived from an EMBL/GenBank/DDBJ whole genome shotgun (WGS) entry which is preliminary data.</text>
</comment>
<comment type="similarity">
    <text evidence="2 11">Belongs to the acyl-CoA dehydrogenase family.</text>
</comment>
<dbReference type="GO" id="GO:0046949">
    <property type="term" value="P:fatty-acyl-CoA biosynthetic process"/>
    <property type="evidence" value="ECO:0007669"/>
    <property type="project" value="TreeGrafter"/>
</dbReference>
<dbReference type="Gene3D" id="2.40.110.10">
    <property type="entry name" value="Butyryl-CoA Dehydrogenase, subunit A, domain 2"/>
    <property type="match status" value="1"/>
</dbReference>
<protein>
    <recommendedName>
        <fullName evidence="9">glutaryl-CoA dehydrogenase (ETF)</fullName>
        <ecNumber evidence="9">1.3.8.6</ecNumber>
    </recommendedName>
</protein>
<dbReference type="InterPro" id="IPR036250">
    <property type="entry name" value="AcylCo_DH-like_C"/>
</dbReference>
<feature type="domain" description="Acyl-CoA dehydrogenase/oxidase N-terminal" evidence="14">
    <location>
        <begin position="17"/>
        <end position="129"/>
    </location>
</feature>